<evidence type="ECO:0000313" key="3">
    <source>
        <dbReference type="EMBL" id="GAH47404.1"/>
    </source>
</evidence>
<organism evidence="3">
    <name type="scientific">marine sediment metagenome</name>
    <dbReference type="NCBI Taxonomy" id="412755"/>
    <lineage>
        <taxon>unclassified sequences</taxon>
        <taxon>metagenomes</taxon>
        <taxon>ecological metagenomes</taxon>
    </lineage>
</organism>
<dbReference type="GO" id="GO:0015074">
    <property type="term" value="P:DNA integration"/>
    <property type="evidence" value="ECO:0007669"/>
    <property type="project" value="InterPro"/>
</dbReference>
<evidence type="ECO:0000256" key="2">
    <source>
        <dbReference type="SAM" id="MobiDB-lite"/>
    </source>
</evidence>
<protein>
    <recommendedName>
        <fullName evidence="4">Tyr recombinase domain-containing protein</fullName>
    </recommendedName>
</protein>
<dbReference type="EMBL" id="BARU01006512">
    <property type="protein sequence ID" value="GAH47404.1"/>
    <property type="molecule type" value="Genomic_DNA"/>
</dbReference>
<dbReference type="AlphaFoldDB" id="X1H0L7"/>
<name>X1H0L7_9ZZZZ</name>
<feature type="compositionally biased region" description="Basic and acidic residues" evidence="2">
    <location>
        <begin position="125"/>
        <end position="136"/>
    </location>
</feature>
<dbReference type="GO" id="GO:0003677">
    <property type="term" value="F:DNA binding"/>
    <property type="evidence" value="ECO:0007669"/>
    <property type="project" value="InterPro"/>
</dbReference>
<gene>
    <name evidence="3" type="ORF">S03H2_12810</name>
</gene>
<accession>X1H0L7</accession>
<dbReference type="InterPro" id="IPR013762">
    <property type="entry name" value="Integrase-like_cat_sf"/>
</dbReference>
<feature type="region of interest" description="Disordered" evidence="2">
    <location>
        <begin position="121"/>
        <end position="140"/>
    </location>
</feature>
<keyword evidence="1" id="KW-0233">DNA recombination</keyword>
<dbReference type="InterPro" id="IPR011010">
    <property type="entry name" value="DNA_brk_join_enz"/>
</dbReference>
<proteinExistence type="predicted"/>
<dbReference type="SUPFAM" id="SSF56349">
    <property type="entry name" value="DNA breaking-rejoining enzymes"/>
    <property type="match status" value="1"/>
</dbReference>
<dbReference type="GO" id="GO:0006310">
    <property type="term" value="P:DNA recombination"/>
    <property type="evidence" value="ECO:0007669"/>
    <property type="project" value="UniProtKB-KW"/>
</dbReference>
<dbReference type="CDD" id="cd00397">
    <property type="entry name" value="DNA_BRE_C"/>
    <property type="match status" value="1"/>
</dbReference>
<sequence>MPPALRWSDIDWAQGRFTIRSPKTEHHAGHGSRQVPLFPELAPYLREVFEQAEPGRKYVITRYSDSNQNLRSTRETELAENFSLHVVCAWIGNSRLVAMKHYLQVTDGHFAKAVQNPVQQVSASARKDSQAGHAEEPEPAICGTLRQDAVQCTHREVEMVGARGLEPLTSSL</sequence>
<comment type="caution">
    <text evidence="3">The sequence shown here is derived from an EMBL/GenBank/DDBJ whole genome shotgun (WGS) entry which is preliminary data.</text>
</comment>
<reference evidence="3" key="1">
    <citation type="journal article" date="2014" name="Front. Microbiol.">
        <title>High frequency of phylogenetically diverse reductive dehalogenase-homologous genes in deep subseafloor sedimentary metagenomes.</title>
        <authorList>
            <person name="Kawai M."/>
            <person name="Futagami T."/>
            <person name="Toyoda A."/>
            <person name="Takaki Y."/>
            <person name="Nishi S."/>
            <person name="Hori S."/>
            <person name="Arai W."/>
            <person name="Tsubouchi T."/>
            <person name="Morono Y."/>
            <person name="Uchiyama I."/>
            <person name="Ito T."/>
            <person name="Fujiyama A."/>
            <person name="Inagaki F."/>
            <person name="Takami H."/>
        </authorList>
    </citation>
    <scope>NUCLEOTIDE SEQUENCE</scope>
    <source>
        <strain evidence="3">Expedition CK06-06</strain>
    </source>
</reference>
<evidence type="ECO:0008006" key="4">
    <source>
        <dbReference type="Google" id="ProtNLM"/>
    </source>
</evidence>
<dbReference type="Gene3D" id="1.10.443.10">
    <property type="entry name" value="Intergrase catalytic core"/>
    <property type="match status" value="1"/>
</dbReference>
<evidence type="ECO:0000256" key="1">
    <source>
        <dbReference type="ARBA" id="ARBA00023172"/>
    </source>
</evidence>